<keyword evidence="4" id="KW-1185">Reference proteome</keyword>
<organism evidence="3 4">
    <name type="scientific">Rothia santali</name>
    <dbReference type="NCBI Taxonomy" id="2949643"/>
    <lineage>
        <taxon>Bacteria</taxon>
        <taxon>Bacillati</taxon>
        <taxon>Actinomycetota</taxon>
        <taxon>Actinomycetes</taxon>
        <taxon>Micrococcales</taxon>
        <taxon>Micrococcaceae</taxon>
        <taxon>Rothia</taxon>
    </lineage>
</organism>
<feature type="domain" description="PH" evidence="2">
    <location>
        <begin position="37"/>
        <end position="159"/>
    </location>
</feature>
<keyword evidence="1" id="KW-0812">Transmembrane</keyword>
<reference evidence="3" key="1">
    <citation type="submission" date="2022-06" db="EMBL/GenBank/DDBJ databases">
        <title>Rothia sp. isolated from sandalwood seedling.</title>
        <authorList>
            <person name="Tuikhar N."/>
            <person name="Kirdat K."/>
            <person name="Thorat V."/>
            <person name="Swetha P."/>
            <person name="Padma S."/>
            <person name="Sundararaj R."/>
            <person name="Yadav A."/>
        </authorList>
    </citation>
    <scope>NUCLEOTIDE SEQUENCE</scope>
    <source>
        <strain evidence="3">AR01</strain>
    </source>
</reference>
<keyword evidence="1" id="KW-0472">Membrane</keyword>
<accession>A0A9X2HEW7</accession>
<name>A0A9X2HEW7_9MICC</name>
<keyword evidence="1" id="KW-1133">Transmembrane helix</keyword>
<evidence type="ECO:0000259" key="2">
    <source>
        <dbReference type="Pfam" id="PF25362"/>
    </source>
</evidence>
<gene>
    <name evidence="3" type="ORF">NBM05_12650</name>
</gene>
<sequence length="180" mass="19215">MDGKLLIAAILLVATLVIMWGLRRGWLARRGRQADLAPLPEVPAELDDAVAPVAPRVQYVSTTTAGDWLDRIAAQGLGMKANGRALVFPQGLIVAREGASDLWVPAGSIEVLRRESGMAGKFVEREGLVVVTWRLGERLLDTGLRTRSAADAAPLLEALRGIAPHAADALPRRDRDAAGS</sequence>
<comment type="caution">
    <text evidence="3">The sequence shown here is derived from an EMBL/GenBank/DDBJ whole genome shotgun (WGS) entry which is preliminary data.</text>
</comment>
<proteinExistence type="predicted"/>
<dbReference type="Pfam" id="PF25362">
    <property type="entry name" value="bPH_11"/>
    <property type="match status" value="1"/>
</dbReference>
<protein>
    <recommendedName>
        <fullName evidence="2">PH domain-containing protein</fullName>
    </recommendedName>
</protein>
<feature type="transmembrane region" description="Helical" evidence="1">
    <location>
        <begin position="6"/>
        <end position="22"/>
    </location>
</feature>
<evidence type="ECO:0000313" key="3">
    <source>
        <dbReference type="EMBL" id="MCP3426830.1"/>
    </source>
</evidence>
<dbReference type="InterPro" id="IPR057446">
    <property type="entry name" value="PH_bac"/>
</dbReference>
<evidence type="ECO:0000313" key="4">
    <source>
        <dbReference type="Proteomes" id="UP001139502"/>
    </source>
</evidence>
<dbReference type="AlphaFoldDB" id="A0A9X2HEW7"/>
<evidence type="ECO:0000256" key="1">
    <source>
        <dbReference type="SAM" id="Phobius"/>
    </source>
</evidence>
<dbReference type="Proteomes" id="UP001139502">
    <property type="component" value="Unassembled WGS sequence"/>
</dbReference>
<dbReference type="RefSeq" id="WP_254168067.1">
    <property type="nucleotide sequence ID" value="NZ_JANAFB010000038.1"/>
</dbReference>
<dbReference type="EMBL" id="JANAFB010000038">
    <property type="protein sequence ID" value="MCP3426830.1"/>
    <property type="molecule type" value="Genomic_DNA"/>
</dbReference>